<comment type="caution">
    <text evidence="1">The sequence shown here is derived from an EMBL/GenBank/DDBJ whole genome shotgun (WGS) entry which is preliminary data.</text>
</comment>
<accession>A0A4P9VPP8</accession>
<protein>
    <submittedName>
        <fullName evidence="1">Uncharacterized protein</fullName>
    </submittedName>
</protein>
<evidence type="ECO:0000313" key="1">
    <source>
        <dbReference type="EMBL" id="RDH45475.1"/>
    </source>
</evidence>
<name>A0A4P9VPP8_9GAMM</name>
<dbReference type="EMBL" id="NDXW01000001">
    <property type="protein sequence ID" value="RDH45475.1"/>
    <property type="molecule type" value="Genomic_DNA"/>
</dbReference>
<reference evidence="1 2" key="1">
    <citation type="submission" date="2017-04" db="EMBL/GenBank/DDBJ databases">
        <title>Draft genome sequence of Zooshikella ganghwensis VG4 isolated from Red Sea sediments.</title>
        <authorList>
            <person name="Rehman Z."/>
            <person name="Alam I."/>
            <person name="Kamau A."/>
            <person name="Bajic V."/>
            <person name="Leiknes T."/>
        </authorList>
    </citation>
    <scope>NUCLEOTIDE SEQUENCE [LARGE SCALE GENOMIC DNA]</scope>
    <source>
        <strain evidence="1 2">VG4</strain>
    </source>
</reference>
<evidence type="ECO:0000313" key="2">
    <source>
        <dbReference type="Proteomes" id="UP000257039"/>
    </source>
</evidence>
<organism evidence="1 2">
    <name type="scientific">Zooshikella ganghwensis</name>
    <dbReference type="NCBI Taxonomy" id="202772"/>
    <lineage>
        <taxon>Bacteria</taxon>
        <taxon>Pseudomonadati</taxon>
        <taxon>Pseudomonadota</taxon>
        <taxon>Gammaproteobacteria</taxon>
        <taxon>Oceanospirillales</taxon>
        <taxon>Zooshikellaceae</taxon>
        <taxon>Zooshikella</taxon>
    </lineage>
</organism>
<keyword evidence="2" id="KW-1185">Reference proteome</keyword>
<dbReference type="RefSeq" id="WP_094788426.1">
    <property type="nucleotide sequence ID" value="NZ_JAEVHG010000001.1"/>
</dbReference>
<dbReference type="Proteomes" id="UP000257039">
    <property type="component" value="Unassembled WGS sequence"/>
</dbReference>
<dbReference type="AlphaFoldDB" id="A0A4P9VPP8"/>
<proteinExistence type="predicted"/>
<gene>
    <name evidence="1" type="ORF">B9G39_19610</name>
</gene>
<sequence>MNNQVINLLHTVVPATLSYLNVHSPVAACLMVTTAYAESSLATHQYDGNEGLGVYHISAESHRYLWDAYLAQHPDLASKVRGLASQQLFLIQPELELLGNLSYATAIAWQLYLQSGVALPATADPYQLAHFWLENFENGSEGKTVNVFMQSWKSLRDCHSMLLVA</sequence>